<dbReference type="EMBL" id="MT354565">
    <property type="protein sequence ID" value="QMP84021.1"/>
    <property type="molecule type" value="Genomic_RNA"/>
</dbReference>
<dbReference type="Proteomes" id="UP000831686">
    <property type="component" value="Segment"/>
</dbReference>
<dbReference type="RefSeq" id="YP_010800696.1">
    <property type="nucleotide sequence ID" value="NC_076897.1"/>
</dbReference>
<evidence type="ECO:0000313" key="2">
    <source>
        <dbReference type="EMBL" id="QMP84021.1"/>
    </source>
</evidence>
<keyword evidence="3" id="KW-1185">Reference proteome</keyword>
<feature type="compositionally biased region" description="Pro residues" evidence="1">
    <location>
        <begin position="150"/>
        <end position="169"/>
    </location>
</feature>
<dbReference type="KEGG" id="vg:80539339"/>
<evidence type="ECO:0000313" key="3">
    <source>
        <dbReference type="Proteomes" id="UP000831686"/>
    </source>
</evidence>
<dbReference type="GeneID" id="80539339"/>
<sequence>MPSYKYKYETVLERLNKMENRILIDESVLLRMKEELDNLQMRINDKQSASEGKNVYLQSQLVLAINEIEELCFRQKRTPNTIASGSTDLLLEHSIASLHTVAKMLRDSHVRANTITGIMRTPKRHASPSPATPDRQKQSAVPHQNVTPPVKLPPAPPLTRTPEGKPPVKPQVGDTKKS</sequence>
<protein>
    <submittedName>
        <fullName evidence="2">Uncharacterized protein</fullName>
    </submittedName>
</protein>
<name>A0AAE7IIC4_9MONO</name>
<proteinExistence type="predicted"/>
<reference evidence="2" key="1">
    <citation type="submission" date="2020-04" db="EMBL/GenBank/DDBJ databases">
        <title>Virome characterization of Cryphonectria parasitica isolates from Azerbaijan unveiled a new mymonavirus and a putative new RNA virus with a GDD motif unrelated to existing viral sequences.</title>
        <authorList>
            <person name="Forgia M."/>
            <person name="Isgenderli E."/>
            <person name="Aghayeva D."/>
            <person name="Turina M."/>
        </authorList>
    </citation>
    <scope>NUCLEOTIDE SEQUENCE</scope>
    <source>
        <strain evidence="2">ACP28</strain>
    </source>
</reference>
<accession>A0AAE7IIC4</accession>
<organism evidence="2 3">
    <name type="scientific">Cryphonectria parasitica sclerotimonavirus 1</name>
    <dbReference type="NCBI Taxonomy" id="2755404"/>
    <lineage>
        <taxon>Viruses</taxon>
        <taxon>Riboviria</taxon>
        <taxon>Orthornavirae</taxon>
        <taxon>Negarnaviricota</taxon>
        <taxon>Haploviricotina</taxon>
        <taxon>Monjiviricetes</taxon>
        <taxon>Mononegavirales</taxon>
        <taxon>Mymonaviridae</taxon>
        <taxon>Sclerotimonavirus</taxon>
        <taxon>Sclerotimonavirus cryphonectriae</taxon>
    </lineage>
</organism>
<feature type="region of interest" description="Disordered" evidence="1">
    <location>
        <begin position="114"/>
        <end position="178"/>
    </location>
</feature>
<evidence type="ECO:0000256" key="1">
    <source>
        <dbReference type="SAM" id="MobiDB-lite"/>
    </source>
</evidence>